<keyword evidence="2" id="KW-0808">Transferase</keyword>
<evidence type="ECO:0000313" key="3">
    <source>
        <dbReference type="Proteomes" id="UP000236291"/>
    </source>
</evidence>
<keyword evidence="2" id="KW-0675">Receptor</keyword>
<accession>A0A2K3K929</accession>
<dbReference type="GO" id="GO:0016301">
    <property type="term" value="F:kinase activity"/>
    <property type="evidence" value="ECO:0007669"/>
    <property type="project" value="UniProtKB-KW"/>
</dbReference>
<dbReference type="AlphaFoldDB" id="A0A2K3K929"/>
<dbReference type="PANTHER" id="PTHR33710">
    <property type="entry name" value="BNAC02G09200D PROTEIN"/>
    <property type="match status" value="1"/>
</dbReference>
<dbReference type="SUPFAM" id="SSF56219">
    <property type="entry name" value="DNase I-like"/>
    <property type="match status" value="1"/>
</dbReference>
<gene>
    <name evidence="2" type="ORF">L195_g053169</name>
</gene>
<dbReference type="InterPro" id="IPR005135">
    <property type="entry name" value="Endo/exonuclease/phosphatase"/>
</dbReference>
<proteinExistence type="predicted"/>
<feature type="domain" description="Endonuclease/exonuclease/phosphatase" evidence="1">
    <location>
        <begin position="33"/>
        <end position="124"/>
    </location>
</feature>
<dbReference type="InterPro" id="IPR036691">
    <property type="entry name" value="Endo/exonu/phosph_ase_sf"/>
</dbReference>
<organism evidence="2 3">
    <name type="scientific">Trifolium pratense</name>
    <name type="common">Red clover</name>
    <dbReference type="NCBI Taxonomy" id="57577"/>
    <lineage>
        <taxon>Eukaryota</taxon>
        <taxon>Viridiplantae</taxon>
        <taxon>Streptophyta</taxon>
        <taxon>Embryophyta</taxon>
        <taxon>Tracheophyta</taxon>
        <taxon>Spermatophyta</taxon>
        <taxon>Magnoliopsida</taxon>
        <taxon>eudicotyledons</taxon>
        <taxon>Gunneridae</taxon>
        <taxon>Pentapetalae</taxon>
        <taxon>rosids</taxon>
        <taxon>fabids</taxon>
        <taxon>Fabales</taxon>
        <taxon>Fabaceae</taxon>
        <taxon>Papilionoideae</taxon>
        <taxon>50 kb inversion clade</taxon>
        <taxon>NPAAA clade</taxon>
        <taxon>Hologalegina</taxon>
        <taxon>IRL clade</taxon>
        <taxon>Trifolieae</taxon>
        <taxon>Trifolium</taxon>
    </lineage>
</organism>
<reference evidence="2 3" key="2">
    <citation type="journal article" date="2017" name="Front. Plant Sci.">
        <title>Gene Classification and Mining of Molecular Markers Useful in Red Clover (Trifolium pratense) Breeding.</title>
        <authorList>
            <person name="Istvanek J."/>
            <person name="Dluhosova J."/>
            <person name="Dluhos P."/>
            <person name="Patkova L."/>
            <person name="Nedelnik J."/>
            <person name="Repkova J."/>
        </authorList>
    </citation>
    <scope>NUCLEOTIDE SEQUENCE [LARGE SCALE GENOMIC DNA]</scope>
    <source>
        <strain evidence="3">cv. Tatra</strain>
        <tissue evidence="2">Young leaves</tissue>
    </source>
</reference>
<evidence type="ECO:0000259" key="1">
    <source>
        <dbReference type="Pfam" id="PF03372"/>
    </source>
</evidence>
<keyword evidence="2" id="KW-0418">Kinase</keyword>
<sequence length="132" mass="15306">GEGYVGVCLEWSVLKTVSFVVNFYLKCDLPSKRRLWNNIILSKNEFGSGNWCVVGDFNVVVASEERRGVSLERCFNLEMIGFRDFMEDMDLIDLPLLGRRFTRFNSNGRSMSRIDRVLVSPEWVEFWGFCSV</sequence>
<evidence type="ECO:0000313" key="2">
    <source>
        <dbReference type="EMBL" id="PNX62796.1"/>
    </source>
</evidence>
<dbReference type="EMBL" id="ASHM01088580">
    <property type="protein sequence ID" value="PNX62796.1"/>
    <property type="molecule type" value="Genomic_DNA"/>
</dbReference>
<comment type="caution">
    <text evidence="2">The sequence shown here is derived from an EMBL/GenBank/DDBJ whole genome shotgun (WGS) entry which is preliminary data.</text>
</comment>
<dbReference type="Gene3D" id="3.60.10.10">
    <property type="entry name" value="Endonuclease/exonuclease/phosphatase"/>
    <property type="match status" value="1"/>
</dbReference>
<reference evidence="2 3" key="1">
    <citation type="journal article" date="2014" name="Am. J. Bot.">
        <title>Genome assembly and annotation for red clover (Trifolium pratense; Fabaceae).</title>
        <authorList>
            <person name="Istvanek J."/>
            <person name="Jaros M."/>
            <person name="Krenek A."/>
            <person name="Repkova J."/>
        </authorList>
    </citation>
    <scope>NUCLEOTIDE SEQUENCE [LARGE SCALE GENOMIC DNA]</scope>
    <source>
        <strain evidence="3">cv. Tatra</strain>
        <tissue evidence="2">Young leaves</tissue>
    </source>
</reference>
<feature type="non-terminal residue" evidence="2">
    <location>
        <position position="1"/>
    </location>
</feature>
<dbReference type="Proteomes" id="UP000236291">
    <property type="component" value="Unassembled WGS sequence"/>
</dbReference>
<name>A0A2K3K929_TRIPR</name>
<dbReference type="Pfam" id="PF03372">
    <property type="entry name" value="Exo_endo_phos"/>
    <property type="match status" value="1"/>
</dbReference>
<protein>
    <submittedName>
        <fullName evidence="2">Cysteine-rich receptor-like protein kinase</fullName>
    </submittedName>
</protein>
<dbReference type="PANTHER" id="PTHR33710:SF64">
    <property type="entry name" value="ENDONUCLEASE_EXONUCLEASE_PHOSPHATASE DOMAIN-CONTAINING PROTEIN"/>
    <property type="match status" value="1"/>
</dbReference>